<feature type="region of interest" description="Disordered" evidence="2">
    <location>
        <begin position="1"/>
        <end position="86"/>
    </location>
</feature>
<dbReference type="Pfam" id="PF04945">
    <property type="entry name" value="YHS"/>
    <property type="match status" value="1"/>
</dbReference>
<dbReference type="EMBL" id="CP062938">
    <property type="protein sequence ID" value="QOL33169.1"/>
    <property type="molecule type" value="Genomic_DNA"/>
</dbReference>
<dbReference type="PRINTS" id="PR00120">
    <property type="entry name" value="HATPASE"/>
</dbReference>
<dbReference type="InterPro" id="IPR012348">
    <property type="entry name" value="RNR-like"/>
</dbReference>
<keyword evidence="3" id="KW-0812">Transmembrane</keyword>
<feature type="transmembrane region" description="Helical" evidence="3">
    <location>
        <begin position="180"/>
        <end position="199"/>
    </location>
</feature>
<feature type="compositionally biased region" description="Basic and acidic residues" evidence="2">
    <location>
        <begin position="1"/>
        <end position="13"/>
    </location>
</feature>
<dbReference type="KEGG" id="beu:BE0216_06180"/>
<evidence type="ECO:0000256" key="2">
    <source>
        <dbReference type="SAM" id="MobiDB-lite"/>
    </source>
</evidence>
<dbReference type="PRINTS" id="PR00119">
    <property type="entry name" value="CATATPASE"/>
</dbReference>
<evidence type="ECO:0000256" key="1">
    <source>
        <dbReference type="ARBA" id="ARBA00022967"/>
    </source>
</evidence>
<dbReference type="InterPro" id="IPR011017">
    <property type="entry name" value="TRASH_dom"/>
</dbReference>
<accession>A0A7L9STS8</accession>
<organism evidence="5 6">
    <name type="scientific">Bifidobacterium eulemuris</name>
    <dbReference type="NCBI Taxonomy" id="1765219"/>
    <lineage>
        <taxon>Bacteria</taxon>
        <taxon>Bacillati</taxon>
        <taxon>Actinomycetota</taxon>
        <taxon>Actinomycetes</taxon>
        <taxon>Bifidobacteriales</taxon>
        <taxon>Bifidobacteriaceae</taxon>
        <taxon>Bifidobacterium</taxon>
    </lineage>
</organism>
<dbReference type="AlphaFoldDB" id="A0A7L9STS8"/>
<sequence>MTKECSARTHDTHCAQSGMTKERSARAHDTHCAQSGMTKEPATRAHGVHDAQPDMTKERAACTHGTHDAQSGMTEERSARAHGTQTRRPRLIAMVGDGINDAPALAQADLGIAIGTGTDVAMQSADVTLMSGDLRGVLTTIELSKATMRNIRENLGWAFGYNLIGIPLAAGVLYPITGWLLSPMIAGLAMALSSVCLVLNANRLHKVKIGGKSTFSHSVNNDSRAQTEISTHQTRNTGFESAPRVIIDERSTLAPTATNKENHMDMHMHAADPNAAETAIDPVCGMTVAVNSEAITREHDGETYYFCGERCAVNFAKAPEMFLE</sequence>
<gene>
    <name evidence="5" type="ORF">BE0216_06180</name>
</gene>
<keyword evidence="6" id="KW-1185">Reference proteome</keyword>
<dbReference type="SUPFAM" id="SSF47240">
    <property type="entry name" value="Ferritin-like"/>
    <property type="match status" value="1"/>
</dbReference>
<dbReference type="GO" id="GO:0005507">
    <property type="term" value="F:copper ion binding"/>
    <property type="evidence" value="ECO:0007669"/>
    <property type="project" value="TreeGrafter"/>
</dbReference>
<dbReference type="InterPro" id="IPR001757">
    <property type="entry name" value="P_typ_ATPase"/>
</dbReference>
<evidence type="ECO:0000256" key="3">
    <source>
        <dbReference type="SAM" id="Phobius"/>
    </source>
</evidence>
<feature type="compositionally biased region" description="Basic and acidic residues" evidence="2">
    <location>
        <begin position="20"/>
        <end position="31"/>
    </location>
</feature>
<dbReference type="GO" id="GO:0005524">
    <property type="term" value="F:ATP binding"/>
    <property type="evidence" value="ECO:0007669"/>
    <property type="project" value="InterPro"/>
</dbReference>
<dbReference type="GO" id="GO:0043682">
    <property type="term" value="F:P-type divalent copper transporter activity"/>
    <property type="evidence" value="ECO:0007669"/>
    <property type="project" value="TreeGrafter"/>
</dbReference>
<evidence type="ECO:0000313" key="5">
    <source>
        <dbReference type="EMBL" id="QOL33169.1"/>
    </source>
</evidence>
<name>A0A7L9STS8_9BIFI</name>
<dbReference type="SUPFAM" id="SSF56784">
    <property type="entry name" value="HAD-like"/>
    <property type="match status" value="1"/>
</dbReference>
<dbReference type="InterPro" id="IPR009078">
    <property type="entry name" value="Ferritin-like_SF"/>
</dbReference>
<evidence type="ECO:0000259" key="4">
    <source>
        <dbReference type="SMART" id="SM00746"/>
    </source>
</evidence>
<dbReference type="Gene3D" id="3.40.50.1000">
    <property type="entry name" value="HAD superfamily/HAD-like"/>
    <property type="match status" value="1"/>
</dbReference>
<keyword evidence="3" id="KW-1133">Transmembrane helix</keyword>
<dbReference type="PANTHER" id="PTHR43520:SF8">
    <property type="entry name" value="P-TYPE CU(+) TRANSPORTER"/>
    <property type="match status" value="1"/>
</dbReference>
<feature type="compositionally biased region" description="Basic and acidic residues" evidence="2">
    <location>
        <begin position="41"/>
        <end position="67"/>
    </location>
</feature>
<dbReference type="InterPro" id="IPR007029">
    <property type="entry name" value="YHS_dom"/>
</dbReference>
<protein>
    <submittedName>
        <fullName evidence="5">HAD-IC family P-type ATPase</fullName>
    </submittedName>
</protein>
<dbReference type="NCBIfam" id="TIGR01494">
    <property type="entry name" value="ATPase_P-type"/>
    <property type="match status" value="1"/>
</dbReference>
<dbReference type="Proteomes" id="UP000593943">
    <property type="component" value="Chromosome"/>
</dbReference>
<dbReference type="GO" id="GO:0016020">
    <property type="term" value="C:membrane"/>
    <property type="evidence" value="ECO:0007669"/>
    <property type="project" value="InterPro"/>
</dbReference>
<feature type="transmembrane region" description="Helical" evidence="3">
    <location>
        <begin position="155"/>
        <end position="174"/>
    </location>
</feature>
<dbReference type="InterPro" id="IPR023214">
    <property type="entry name" value="HAD_sf"/>
</dbReference>
<dbReference type="GO" id="GO:0055070">
    <property type="term" value="P:copper ion homeostasis"/>
    <property type="evidence" value="ECO:0007669"/>
    <property type="project" value="TreeGrafter"/>
</dbReference>
<feature type="domain" description="TRASH" evidence="4">
    <location>
        <begin position="281"/>
        <end position="319"/>
    </location>
</feature>
<keyword evidence="1" id="KW-1278">Translocase</keyword>
<dbReference type="SMART" id="SM00746">
    <property type="entry name" value="TRASH"/>
    <property type="match status" value="1"/>
</dbReference>
<reference evidence="5 6" key="1">
    <citation type="submission" date="2020-10" db="EMBL/GenBank/DDBJ databases">
        <title>Genome sequencing of Bifidobacterium eulemuris_DSMZ_100216.</title>
        <authorList>
            <person name="Kim J."/>
        </authorList>
    </citation>
    <scope>NUCLEOTIDE SEQUENCE [LARGE SCALE GENOMIC DNA]</scope>
    <source>
        <strain evidence="5 6">DSM 100216</strain>
    </source>
</reference>
<dbReference type="InterPro" id="IPR036412">
    <property type="entry name" value="HAD-like_sf"/>
</dbReference>
<dbReference type="Gene3D" id="1.10.620.20">
    <property type="entry name" value="Ribonucleotide Reductase, subunit A"/>
    <property type="match status" value="1"/>
</dbReference>
<dbReference type="GO" id="GO:0016887">
    <property type="term" value="F:ATP hydrolysis activity"/>
    <property type="evidence" value="ECO:0007669"/>
    <property type="project" value="InterPro"/>
</dbReference>
<dbReference type="PANTHER" id="PTHR43520">
    <property type="entry name" value="ATP7, ISOFORM B"/>
    <property type="match status" value="1"/>
</dbReference>
<evidence type="ECO:0000313" key="6">
    <source>
        <dbReference type="Proteomes" id="UP000593943"/>
    </source>
</evidence>
<keyword evidence="3" id="KW-0472">Membrane</keyword>
<dbReference type="OrthoDB" id="7059309at2"/>
<dbReference type="GO" id="GO:0016491">
    <property type="term" value="F:oxidoreductase activity"/>
    <property type="evidence" value="ECO:0007669"/>
    <property type="project" value="InterPro"/>
</dbReference>
<proteinExistence type="predicted"/>